<evidence type="ECO:0000256" key="3">
    <source>
        <dbReference type="ARBA" id="ARBA00022833"/>
    </source>
</evidence>
<accession>A0A2N9JH88</accession>
<dbReference type="EMBL" id="LT985188">
    <property type="protein sequence ID" value="SPD87116.1"/>
    <property type="molecule type" value="Genomic_DNA"/>
</dbReference>
<keyword evidence="2 5" id="KW-0479">Metal-binding</keyword>
<dbReference type="Gene3D" id="3.90.180.10">
    <property type="entry name" value="Medium-chain alcohol dehydrogenases, catalytic domain"/>
    <property type="match status" value="1"/>
</dbReference>
<dbReference type="Proteomes" id="UP000238164">
    <property type="component" value="Chromosome 1"/>
</dbReference>
<evidence type="ECO:0000256" key="2">
    <source>
        <dbReference type="ARBA" id="ARBA00022723"/>
    </source>
</evidence>
<evidence type="ECO:0000259" key="7">
    <source>
        <dbReference type="SMART" id="SM00829"/>
    </source>
</evidence>
<dbReference type="Gene3D" id="3.40.50.720">
    <property type="entry name" value="NAD(P)-binding Rossmann-like Domain"/>
    <property type="match status" value="1"/>
</dbReference>
<dbReference type="KEGG" id="mgg:MPLG2_2086"/>
<dbReference type="PANTHER" id="PTHR43401:SF2">
    <property type="entry name" value="L-THREONINE 3-DEHYDROGENASE"/>
    <property type="match status" value="1"/>
</dbReference>
<dbReference type="InterPro" id="IPR020843">
    <property type="entry name" value="ER"/>
</dbReference>
<dbReference type="RefSeq" id="WP_105187592.1">
    <property type="nucleotide sequence ID" value="NZ_BAAAGO010000040.1"/>
</dbReference>
<comment type="similarity">
    <text evidence="5">Belongs to the zinc-containing alcohol dehydrogenase family.</text>
</comment>
<dbReference type="InterPro" id="IPR002328">
    <property type="entry name" value="ADH_Zn_CS"/>
</dbReference>
<keyword evidence="9" id="KW-1185">Reference proteome</keyword>
<dbReference type="InterPro" id="IPR050129">
    <property type="entry name" value="Zn_alcohol_dh"/>
</dbReference>
<dbReference type="SUPFAM" id="SSF50129">
    <property type="entry name" value="GroES-like"/>
    <property type="match status" value="1"/>
</dbReference>
<protein>
    <submittedName>
        <fullName evidence="8">2-desacetyl-2-hydroxyethyl bacteriochlorophyllide A dehydrogenase</fullName>
    </submittedName>
</protein>
<organism evidence="8 9">
    <name type="scientific">Micropruina glycogenica</name>
    <dbReference type="NCBI Taxonomy" id="75385"/>
    <lineage>
        <taxon>Bacteria</taxon>
        <taxon>Bacillati</taxon>
        <taxon>Actinomycetota</taxon>
        <taxon>Actinomycetes</taxon>
        <taxon>Propionibacteriales</taxon>
        <taxon>Nocardioidaceae</taxon>
        <taxon>Micropruina</taxon>
    </lineage>
</organism>
<dbReference type="PANTHER" id="PTHR43401">
    <property type="entry name" value="L-THREONINE 3-DEHYDROGENASE"/>
    <property type="match status" value="1"/>
</dbReference>
<evidence type="ECO:0000256" key="6">
    <source>
        <dbReference type="SAM" id="MobiDB-lite"/>
    </source>
</evidence>
<dbReference type="Pfam" id="PF08240">
    <property type="entry name" value="ADH_N"/>
    <property type="match status" value="1"/>
</dbReference>
<dbReference type="GO" id="GO:0008270">
    <property type="term" value="F:zinc ion binding"/>
    <property type="evidence" value="ECO:0007669"/>
    <property type="project" value="InterPro"/>
</dbReference>
<dbReference type="AlphaFoldDB" id="A0A2N9JH88"/>
<dbReference type="GO" id="GO:0016491">
    <property type="term" value="F:oxidoreductase activity"/>
    <property type="evidence" value="ECO:0007669"/>
    <property type="project" value="UniProtKB-KW"/>
</dbReference>
<gene>
    <name evidence="8" type="ORF">MPLG2_2086</name>
</gene>
<reference evidence="8 9" key="1">
    <citation type="submission" date="2018-02" db="EMBL/GenBank/DDBJ databases">
        <authorList>
            <person name="Cohen D.B."/>
            <person name="Kent A.D."/>
        </authorList>
    </citation>
    <scope>NUCLEOTIDE SEQUENCE [LARGE SCALE GENOMIC DNA]</scope>
    <source>
        <strain evidence="8">1</strain>
    </source>
</reference>
<evidence type="ECO:0000313" key="9">
    <source>
        <dbReference type="Proteomes" id="UP000238164"/>
    </source>
</evidence>
<sequence>MRGFTYRGPGRPAELTELATPTPGPGEALTRVGANTVCGTDLRILRGEKSKGVEVGVVLGHEVAGYVEAVGEGVTGFAVGDLVSMPPSVCCGVCGPCRRGTEHLCDDVHLVGYDINGGLADYWLIPRAAIERGQLVKASAHLEPAQLALAEPISCCLNGMDNYRVEVGDVVVIVGAGPIGLIHLQLARIAGAAAVVVSDPSATRRASAEALGATVTVDPTNDDLSAVVNGLSAGEGADVAVLCIGVPELVNDCLGLVRKRGRVSIFAGLAGEGWSTIAANLIHYKEITVVGASNSGRENFVRAVRLIESGAIDTMSLVTHTFGLSRAAEAIEFVASGEGIKVAVVPD</sequence>
<dbReference type="InterPro" id="IPR013154">
    <property type="entry name" value="ADH-like_N"/>
</dbReference>
<dbReference type="OrthoDB" id="9797931at2"/>
<dbReference type="SUPFAM" id="SSF51735">
    <property type="entry name" value="NAD(P)-binding Rossmann-fold domains"/>
    <property type="match status" value="1"/>
</dbReference>
<feature type="region of interest" description="Disordered" evidence="6">
    <location>
        <begin position="1"/>
        <end position="24"/>
    </location>
</feature>
<proteinExistence type="inferred from homology"/>
<keyword evidence="4" id="KW-0560">Oxidoreductase</keyword>
<comment type="cofactor">
    <cofactor evidence="1 5">
        <name>Zn(2+)</name>
        <dbReference type="ChEBI" id="CHEBI:29105"/>
    </cofactor>
</comment>
<evidence type="ECO:0000256" key="5">
    <source>
        <dbReference type="RuleBase" id="RU361277"/>
    </source>
</evidence>
<evidence type="ECO:0000313" key="8">
    <source>
        <dbReference type="EMBL" id="SPD87116.1"/>
    </source>
</evidence>
<dbReference type="InterPro" id="IPR013149">
    <property type="entry name" value="ADH-like_C"/>
</dbReference>
<dbReference type="PROSITE" id="PS00059">
    <property type="entry name" value="ADH_ZINC"/>
    <property type="match status" value="1"/>
</dbReference>
<evidence type="ECO:0000256" key="1">
    <source>
        <dbReference type="ARBA" id="ARBA00001947"/>
    </source>
</evidence>
<dbReference type="Pfam" id="PF00107">
    <property type="entry name" value="ADH_zinc_N"/>
    <property type="match status" value="1"/>
</dbReference>
<dbReference type="SMART" id="SM00829">
    <property type="entry name" value="PKS_ER"/>
    <property type="match status" value="1"/>
</dbReference>
<keyword evidence="3 5" id="KW-0862">Zinc</keyword>
<name>A0A2N9JH88_9ACTN</name>
<dbReference type="InterPro" id="IPR036291">
    <property type="entry name" value="NAD(P)-bd_dom_sf"/>
</dbReference>
<evidence type="ECO:0000256" key="4">
    <source>
        <dbReference type="ARBA" id="ARBA00023002"/>
    </source>
</evidence>
<feature type="domain" description="Enoyl reductase (ER)" evidence="7">
    <location>
        <begin position="10"/>
        <end position="344"/>
    </location>
</feature>
<dbReference type="InterPro" id="IPR011032">
    <property type="entry name" value="GroES-like_sf"/>
</dbReference>